<proteinExistence type="predicted"/>
<dbReference type="Proteomes" id="UP001163324">
    <property type="component" value="Chromosome 9"/>
</dbReference>
<accession>A0ACC0UQN8</accession>
<keyword evidence="2" id="KW-1185">Reference proteome</keyword>
<evidence type="ECO:0000313" key="2">
    <source>
        <dbReference type="Proteomes" id="UP001163324"/>
    </source>
</evidence>
<reference evidence="1" key="1">
    <citation type="submission" date="2022-10" db="EMBL/GenBank/DDBJ databases">
        <title>Complete Genome of Trichothecium roseum strain YXFP-22015, a Plant Pathogen Isolated from Citrus.</title>
        <authorList>
            <person name="Wang Y."/>
            <person name="Zhu L."/>
        </authorList>
    </citation>
    <scope>NUCLEOTIDE SEQUENCE</scope>
    <source>
        <strain evidence="1">YXFP-22015</strain>
    </source>
</reference>
<protein>
    <submittedName>
        <fullName evidence="1">Uncharacterized protein</fullName>
    </submittedName>
</protein>
<gene>
    <name evidence="1" type="ORF">N3K66_008613</name>
</gene>
<name>A0ACC0UQN8_9HYPO</name>
<evidence type="ECO:0000313" key="1">
    <source>
        <dbReference type="EMBL" id="KAI9896441.1"/>
    </source>
</evidence>
<sequence>MAGTITLYRSNGACSIAAHMILREYGIPHETRLITMSPQGAVAADGSMSAEEYRKIHHSGYVPALDVGGTVITENPAILSYIASQVPEKKLLGTNDVEKAQVAQWMAWLSGTLHGMGFGMLFRPVRFVDDENLYELIKGRGRTVIERCFGMVNDRLEGRSFMVGEAETTADYYVAVFWVWGVEQGWDMETKFPNYAKLVRYMHQKKAVRETSSGSSRSSMGPLDEVVQEVLKSEIDLGGRRITVIQAAKLRNVPLSEAGHQPSATLVQAVEAAIRDRLTVAQKQQLLGFVGWKFQCRTCFQPKGAEEFDSRGFTFWGDVAPPQVQLRSGPCNSCRDLNGGRENPAGGVAYKMVPPE</sequence>
<organism evidence="1 2">
    <name type="scientific">Trichothecium roseum</name>
    <dbReference type="NCBI Taxonomy" id="47278"/>
    <lineage>
        <taxon>Eukaryota</taxon>
        <taxon>Fungi</taxon>
        <taxon>Dikarya</taxon>
        <taxon>Ascomycota</taxon>
        <taxon>Pezizomycotina</taxon>
        <taxon>Sordariomycetes</taxon>
        <taxon>Hypocreomycetidae</taxon>
        <taxon>Hypocreales</taxon>
        <taxon>Hypocreales incertae sedis</taxon>
        <taxon>Trichothecium</taxon>
    </lineage>
</organism>
<comment type="caution">
    <text evidence="1">The sequence shown here is derived from an EMBL/GenBank/DDBJ whole genome shotgun (WGS) entry which is preliminary data.</text>
</comment>
<dbReference type="EMBL" id="CM047948">
    <property type="protein sequence ID" value="KAI9896441.1"/>
    <property type="molecule type" value="Genomic_DNA"/>
</dbReference>